<organism evidence="1 2">
    <name type="scientific">Populus trichocarpa</name>
    <name type="common">Western balsam poplar</name>
    <name type="synonym">Populus balsamifera subsp. trichocarpa</name>
    <dbReference type="NCBI Taxonomy" id="3694"/>
    <lineage>
        <taxon>Eukaryota</taxon>
        <taxon>Viridiplantae</taxon>
        <taxon>Streptophyta</taxon>
        <taxon>Embryophyta</taxon>
        <taxon>Tracheophyta</taxon>
        <taxon>Spermatophyta</taxon>
        <taxon>Magnoliopsida</taxon>
        <taxon>eudicotyledons</taxon>
        <taxon>Gunneridae</taxon>
        <taxon>Pentapetalae</taxon>
        <taxon>rosids</taxon>
        <taxon>fabids</taxon>
        <taxon>Malpighiales</taxon>
        <taxon>Salicaceae</taxon>
        <taxon>Saliceae</taxon>
        <taxon>Populus</taxon>
    </lineage>
</organism>
<dbReference type="AlphaFoldDB" id="A0A2K1XHH0"/>
<reference evidence="1 2" key="1">
    <citation type="journal article" date="2006" name="Science">
        <title>The genome of black cottonwood, Populus trichocarpa (Torr. &amp; Gray).</title>
        <authorList>
            <person name="Tuskan G.A."/>
            <person name="Difazio S."/>
            <person name="Jansson S."/>
            <person name="Bohlmann J."/>
            <person name="Grigoriev I."/>
            <person name="Hellsten U."/>
            <person name="Putnam N."/>
            <person name="Ralph S."/>
            <person name="Rombauts S."/>
            <person name="Salamov A."/>
            <person name="Schein J."/>
            <person name="Sterck L."/>
            <person name="Aerts A."/>
            <person name="Bhalerao R.R."/>
            <person name="Bhalerao R.P."/>
            <person name="Blaudez D."/>
            <person name="Boerjan W."/>
            <person name="Brun A."/>
            <person name="Brunner A."/>
            <person name="Busov V."/>
            <person name="Campbell M."/>
            <person name="Carlson J."/>
            <person name="Chalot M."/>
            <person name="Chapman J."/>
            <person name="Chen G.L."/>
            <person name="Cooper D."/>
            <person name="Coutinho P.M."/>
            <person name="Couturier J."/>
            <person name="Covert S."/>
            <person name="Cronk Q."/>
            <person name="Cunningham R."/>
            <person name="Davis J."/>
            <person name="Degroeve S."/>
            <person name="Dejardin A."/>
            <person name="Depamphilis C."/>
            <person name="Detter J."/>
            <person name="Dirks B."/>
            <person name="Dubchak I."/>
            <person name="Duplessis S."/>
            <person name="Ehlting J."/>
            <person name="Ellis B."/>
            <person name="Gendler K."/>
            <person name="Goodstein D."/>
            <person name="Gribskov M."/>
            <person name="Grimwood J."/>
            <person name="Groover A."/>
            <person name="Gunter L."/>
            <person name="Hamberger B."/>
            <person name="Heinze B."/>
            <person name="Helariutta Y."/>
            <person name="Henrissat B."/>
            <person name="Holligan D."/>
            <person name="Holt R."/>
            <person name="Huang W."/>
            <person name="Islam-Faridi N."/>
            <person name="Jones S."/>
            <person name="Jones-Rhoades M."/>
            <person name="Jorgensen R."/>
            <person name="Joshi C."/>
            <person name="Kangasjarvi J."/>
            <person name="Karlsson J."/>
            <person name="Kelleher C."/>
            <person name="Kirkpatrick R."/>
            <person name="Kirst M."/>
            <person name="Kohler A."/>
            <person name="Kalluri U."/>
            <person name="Larimer F."/>
            <person name="Leebens-Mack J."/>
            <person name="Leple J.C."/>
            <person name="Locascio P."/>
            <person name="Lou Y."/>
            <person name="Lucas S."/>
            <person name="Martin F."/>
            <person name="Montanini B."/>
            <person name="Napoli C."/>
            <person name="Nelson D.R."/>
            <person name="Nelson C."/>
            <person name="Nieminen K."/>
            <person name="Nilsson O."/>
            <person name="Pereda V."/>
            <person name="Peter G."/>
            <person name="Philippe R."/>
            <person name="Pilate G."/>
            <person name="Poliakov A."/>
            <person name="Razumovskaya J."/>
            <person name="Richardson P."/>
            <person name="Rinaldi C."/>
            <person name="Ritland K."/>
            <person name="Rouze P."/>
            <person name="Ryaboy D."/>
            <person name="Schmutz J."/>
            <person name="Schrader J."/>
            <person name="Segerman B."/>
            <person name="Shin H."/>
            <person name="Siddiqui A."/>
            <person name="Sterky F."/>
            <person name="Terry A."/>
            <person name="Tsai C.J."/>
            <person name="Uberbacher E."/>
            <person name="Unneberg P."/>
            <person name="Vahala J."/>
            <person name="Wall K."/>
            <person name="Wessler S."/>
            <person name="Yang G."/>
            <person name="Yin T."/>
            <person name="Douglas C."/>
            <person name="Marra M."/>
            <person name="Sandberg G."/>
            <person name="Van de Peer Y."/>
            <person name="Rokhsar D."/>
        </authorList>
    </citation>
    <scope>NUCLEOTIDE SEQUENCE [LARGE SCALE GENOMIC DNA]</scope>
    <source>
        <strain evidence="2">cv. Nisqually</strain>
    </source>
</reference>
<dbReference type="InParanoid" id="A0A2K1XHH0"/>
<dbReference type="Proteomes" id="UP000006729">
    <property type="component" value="Chromosome 15"/>
</dbReference>
<evidence type="ECO:0000313" key="2">
    <source>
        <dbReference type="Proteomes" id="UP000006729"/>
    </source>
</evidence>
<protein>
    <submittedName>
        <fullName evidence="1">Uncharacterized protein</fullName>
    </submittedName>
</protein>
<accession>A0A2K1XHH0</accession>
<proteinExistence type="predicted"/>
<name>A0A2K1XHH0_POPTR</name>
<keyword evidence="2" id="KW-1185">Reference proteome</keyword>
<sequence length="84" mass="9499">MKAISQVILIVSHLVEKCFVLKDLIVCLENEGKIQLEKDEETTTLESATENIECRSVVTDFSATEFLLLKNQQRIIRCSQISNG</sequence>
<dbReference type="EMBL" id="CM009304">
    <property type="protein sequence ID" value="PNT00205.1"/>
    <property type="molecule type" value="Genomic_DNA"/>
</dbReference>
<gene>
    <name evidence="1" type="ORF">POPTR_015G034300</name>
</gene>
<evidence type="ECO:0000313" key="1">
    <source>
        <dbReference type="EMBL" id="PNT00205.1"/>
    </source>
</evidence>